<reference evidence="14" key="1">
    <citation type="journal article" date="2013" name="Genome Res.">
        <title>A second-generation assembly of the Drosophila simulans genome provides new insights into patterns of lineage-specific divergence.</title>
        <authorList>
            <person name="Hu T.T."/>
            <person name="Eisen M.B."/>
            <person name="Thornton K.R."/>
            <person name="Andolfatto P."/>
        </authorList>
    </citation>
    <scope>NUCLEOTIDE SEQUENCE [LARGE SCALE GENOMIC DNA]</scope>
    <source>
        <strain evidence="14">W501</strain>
    </source>
</reference>
<dbReference type="SMART" id="SM01109">
    <property type="entry name" value="CUT"/>
    <property type="match status" value="1"/>
</dbReference>
<protein>
    <recommendedName>
        <fullName evidence="10">One cut domain family member</fullName>
    </recommendedName>
</protein>
<dbReference type="InterPro" id="IPR003350">
    <property type="entry name" value="CUT_dom"/>
</dbReference>
<feature type="region of interest" description="Disordered" evidence="11">
    <location>
        <begin position="660"/>
        <end position="687"/>
    </location>
</feature>
<keyword evidence="4 8" id="KW-0238">DNA-binding</keyword>
<feature type="region of interest" description="Disordered" evidence="11">
    <location>
        <begin position="981"/>
        <end position="1087"/>
    </location>
</feature>
<dbReference type="PROSITE" id="PS50071">
    <property type="entry name" value="HOMEOBOX_2"/>
    <property type="match status" value="1"/>
</dbReference>
<feature type="compositionally biased region" description="Polar residues" evidence="11">
    <location>
        <begin position="992"/>
        <end position="1003"/>
    </location>
</feature>
<feature type="compositionally biased region" description="Basic and acidic residues" evidence="11">
    <location>
        <begin position="981"/>
        <end position="991"/>
    </location>
</feature>
<evidence type="ECO:0000256" key="6">
    <source>
        <dbReference type="ARBA" id="ARBA00023163"/>
    </source>
</evidence>
<dbReference type="Gene3D" id="1.10.260.40">
    <property type="entry name" value="lambda repressor-like DNA-binding domains"/>
    <property type="match status" value="1"/>
</dbReference>
<reference evidence="14" key="3">
    <citation type="submission" date="2015-04" db="EMBL/GenBank/DDBJ databases">
        <authorList>
            <consortium name="FlyBase"/>
        </authorList>
    </citation>
    <scope>NUCLEOTIDE SEQUENCE</scope>
    <source>
        <strain evidence="14">W501</strain>
    </source>
</reference>
<name>A0A0J9S0U6_DROSI</name>
<organism evidence="14">
    <name type="scientific">Drosophila simulans</name>
    <name type="common">Fruit fly</name>
    <dbReference type="NCBI Taxonomy" id="7240"/>
    <lineage>
        <taxon>Eukaryota</taxon>
        <taxon>Metazoa</taxon>
        <taxon>Ecdysozoa</taxon>
        <taxon>Arthropoda</taxon>
        <taxon>Hexapoda</taxon>
        <taxon>Insecta</taxon>
        <taxon>Pterygota</taxon>
        <taxon>Neoptera</taxon>
        <taxon>Endopterygota</taxon>
        <taxon>Diptera</taxon>
        <taxon>Brachycera</taxon>
        <taxon>Muscomorpha</taxon>
        <taxon>Ephydroidea</taxon>
        <taxon>Drosophilidae</taxon>
        <taxon>Drosophila</taxon>
        <taxon>Sophophora</taxon>
    </lineage>
</organism>
<evidence type="ECO:0000256" key="2">
    <source>
        <dbReference type="ARBA" id="ARBA00008190"/>
    </source>
</evidence>
<evidence type="ECO:0000256" key="1">
    <source>
        <dbReference type="ARBA" id="ARBA00004123"/>
    </source>
</evidence>
<evidence type="ECO:0000259" key="12">
    <source>
        <dbReference type="PROSITE" id="PS50071"/>
    </source>
</evidence>
<evidence type="ECO:0000256" key="9">
    <source>
        <dbReference type="RuleBase" id="RU000682"/>
    </source>
</evidence>
<dbReference type="KEGG" id="dsi:Dsimw501_GD24376"/>
<dbReference type="EMBL" id="CM002916">
    <property type="protein sequence ID" value="KMZ07255.1"/>
    <property type="molecule type" value="Genomic_DNA"/>
</dbReference>
<feature type="compositionally biased region" description="Basic and acidic residues" evidence="11">
    <location>
        <begin position="491"/>
        <end position="509"/>
    </location>
</feature>
<dbReference type="InterPro" id="IPR001356">
    <property type="entry name" value="HD"/>
</dbReference>
<feature type="compositionally biased region" description="Polar residues" evidence="11">
    <location>
        <begin position="725"/>
        <end position="747"/>
    </location>
</feature>
<keyword evidence="7 8" id="KW-0539">Nucleus</keyword>
<dbReference type="AlphaFoldDB" id="A0A0J9S0U6"/>
<evidence type="ECO:0000256" key="11">
    <source>
        <dbReference type="SAM" id="MobiDB-lite"/>
    </source>
</evidence>
<dbReference type="Pfam" id="PF00046">
    <property type="entry name" value="Homeodomain"/>
    <property type="match status" value="1"/>
</dbReference>
<dbReference type="SMART" id="SM00389">
    <property type="entry name" value="HOX"/>
    <property type="match status" value="1"/>
</dbReference>
<evidence type="ECO:0000256" key="3">
    <source>
        <dbReference type="ARBA" id="ARBA00023015"/>
    </source>
</evidence>
<feature type="region of interest" description="Disordered" evidence="11">
    <location>
        <begin position="725"/>
        <end position="766"/>
    </location>
</feature>
<evidence type="ECO:0000256" key="4">
    <source>
        <dbReference type="ARBA" id="ARBA00023125"/>
    </source>
</evidence>
<reference evidence="14" key="2">
    <citation type="submission" date="2014-06" db="EMBL/GenBank/DDBJ databases">
        <authorList>
            <person name="Hu T."/>
            <person name="Eisen M.B."/>
            <person name="Thornton K.R."/>
            <person name="Andolfatto P."/>
        </authorList>
    </citation>
    <scope>NUCLEOTIDE SEQUENCE</scope>
    <source>
        <strain evidence="14">W501</strain>
    </source>
</reference>
<evidence type="ECO:0000256" key="8">
    <source>
        <dbReference type="PROSITE-ProRule" id="PRU00108"/>
    </source>
</evidence>
<dbReference type="InterPro" id="IPR010982">
    <property type="entry name" value="Lambda_DNA-bd_dom_sf"/>
</dbReference>
<feature type="region of interest" description="Disordered" evidence="11">
    <location>
        <begin position="28"/>
        <end position="82"/>
    </location>
</feature>
<evidence type="ECO:0000256" key="10">
    <source>
        <dbReference type="RuleBase" id="RU361129"/>
    </source>
</evidence>
<dbReference type="EMBL" id="CM002916">
    <property type="protein sequence ID" value="KMZ07254.1"/>
    <property type="molecule type" value="Genomic_DNA"/>
</dbReference>
<feature type="region of interest" description="Disordered" evidence="11">
    <location>
        <begin position="240"/>
        <end position="269"/>
    </location>
</feature>
<feature type="compositionally biased region" description="Basic and acidic residues" evidence="11">
    <location>
        <begin position="1063"/>
        <end position="1079"/>
    </location>
</feature>
<dbReference type="PANTHER" id="PTHR14057:SF47">
    <property type="entry name" value="HOMEOBOX PROTEIN ONECUT"/>
    <property type="match status" value="1"/>
</dbReference>
<proteinExistence type="inferred from homology"/>
<evidence type="ECO:0000313" key="14">
    <source>
        <dbReference type="EMBL" id="KMZ07254.1"/>
    </source>
</evidence>
<gene>
    <name evidence="14" type="primary">Dsim\GD24376</name>
    <name evidence="14" type="ORF">Dsimw501_GD24376</name>
</gene>
<evidence type="ECO:0000259" key="13">
    <source>
        <dbReference type="PROSITE" id="PS51042"/>
    </source>
</evidence>
<feature type="compositionally biased region" description="Acidic residues" evidence="11">
    <location>
        <begin position="286"/>
        <end position="309"/>
    </location>
</feature>
<feature type="compositionally biased region" description="Polar residues" evidence="11">
    <location>
        <begin position="1013"/>
        <end position="1047"/>
    </location>
</feature>
<keyword evidence="6 10" id="KW-0804">Transcription</keyword>
<dbReference type="InterPro" id="IPR051649">
    <property type="entry name" value="CUT_Homeobox"/>
</dbReference>
<feature type="compositionally biased region" description="Polar residues" evidence="11">
    <location>
        <begin position="854"/>
        <end position="870"/>
    </location>
</feature>
<keyword evidence="5 8" id="KW-0371">Homeobox</keyword>
<feature type="compositionally biased region" description="Low complexity" evidence="11">
    <location>
        <begin position="73"/>
        <end position="82"/>
    </location>
</feature>
<dbReference type="SUPFAM" id="SSF46689">
    <property type="entry name" value="Homeodomain-like"/>
    <property type="match status" value="1"/>
</dbReference>
<dbReference type="CDD" id="cd00086">
    <property type="entry name" value="homeodomain"/>
    <property type="match status" value="1"/>
</dbReference>
<dbReference type="GO" id="GO:0000978">
    <property type="term" value="F:RNA polymerase II cis-regulatory region sequence-specific DNA binding"/>
    <property type="evidence" value="ECO:0007669"/>
    <property type="project" value="TreeGrafter"/>
</dbReference>
<accession>A0A0J9S0U6</accession>
<feature type="compositionally biased region" description="Low complexity" evidence="11">
    <location>
        <begin position="34"/>
        <end position="45"/>
    </location>
</feature>
<dbReference type="FunFam" id="1.10.10.60:FF:000054">
    <property type="entry name" value="One cut domain family member"/>
    <property type="match status" value="1"/>
</dbReference>
<dbReference type="InterPro" id="IPR009057">
    <property type="entry name" value="Homeodomain-like_sf"/>
</dbReference>
<dbReference type="Proteomes" id="UP000035880">
    <property type="component" value="Chromosome 4"/>
</dbReference>
<feature type="region of interest" description="Disordered" evidence="11">
    <location>
        <begin position="487"/>
        <end position="509"/>
    </location>
</feature>
<dbReference type="GO" id="GO:0005634">
    <property type="term" value="C:nucleus"/>
    <property type="evidence" value="ECO:0007669"/>
    <property type="project" value="UniProtKB-SubCell"/>
</dbReference>
<feature type="compositionally biased region" description="Basic and acidic residues" evidence="11">
    <location>
        <begin position="664"/>
        <end position="687"/>
    </location>
</feature>
<evidence type="ECO:0000256" key="5">
    <source>
        <dbReference type="ARBA" id="ARBA00023155"/>
    </source>
</evidence>
<feature type="compositionally biased region" description="Acidic residues" evidence="11">
    <location>
        <begin position="1053"/>
        <end position="1062"/>
    </location>
</feature>
<feature type="domain" description="CUT" evidence="13">
    <location>
        <begin position="757"/>
        <end position="843"/>
    </location>
</feature>
<dbReference type="Gene3D" id="1.10.10.60">
    <property type="entry name" value="Homeodomain-like"/>
    <property type="match status" value="1"/>
</dbReference>
<dbReference type="PANTHER" id="PTHR14057">
    <property type="entry name" value="TRANSCRIPTION FACTOR ONECUT"/>
    <property type="match status" value="1"/>
</dbReference>
<dbReference type="Pfam" id="PF02376">
    <property type="entry name" value="CUT"/>
    <property type="match status" value="1"/>
</dbReference>
<feature type="region of interest" description="Disordered" evidence="11">
    <location>
        <begin position="850"/>
        <end position="870"/>
    </location>
</feature>
<dbReference type="FunFam" id="1.10.260.40:FF:000005">
    <property type="entry name" value="One cut domain family member"/>
    <property type="match status" value="1"/>
</dbReference>
<comment type="similarity">
    <text evidence="2 10">Belongs to the CUT homeobox family.</text>
</comment>
<sequence length="1087" mass="118332">MDSLNEIIDHQTFSQELVEDASEFITVGHHSERPSQSSQQPNSGQDLTMSMQDMIPCPRTNSLSGGGKHRPCSASGSGSASGSDSIVMVIDALGQGNRQSSYQIVPQQLQHRTLSLPFGLLEQDRQHMQHERDVNTSPVDFVSPDINLDGLTVDADVSQTDHSQETAIKQEQKLLIVQSKSQDQSHRRIRMLVDVSSVNSGLDVHVDNMDEISSDGAGCDDEGVTLSHQHLLEPEEQFGLTTHHPHHQPHTQILHGLHQRSTHSEMGLDSGHGEVLSVIVHSQDSDKEDCEENDDGDAEGDLENEDDDERDSRSREQLLSHSSYQALTSVNDRLSSPGFSQTSYATLTPIQPLPPISTMSEKFAYSGHISGGDSGDTDVNGDGAGGGVVGEVINQSGEATGTVSITSGNATSSVCSNNDCSSFSGLSMPIGSGHLGLGVLSGVQSPFSSYEKLSSMISPPPNNYLVSCDLNGSVSGRVINSSHLQLSHNGNKKESGTHEHTHRPADVNEGKFSYTGHISGGDSVDNDVNGEKFSFSDHISGGDSGDDDVNREKFIYSDHISEGDNGPDVNGGTNWLQMHSEREVRLHMSVPAELEARFHISSERRTRLNVPPARGALGRHLAPNAPICPADWKADDWKHSNSGIVSLTADMPVVVSLTPTPPPIRDDSVSGIKQNERSSPGHREQYFLDKSEEPSSVIADQCSPGIHGTPHSVCVIHQQSQSALGNGFQSSSQQAKVSSCESPKVTASSGGGGSSRNANSTDMEEINTKDLAQRISAELKRYSIPQAIFAQRVLCRSQGTLSDLLRNPKPWSKLKSGRETFRRMYKWLQEPEFQRMSALRMAAAQIPQRAPLSSGMSLGSATCPSGSTGTMPTDLDTHGGPTMTPNVLTNESDSSPSSTPATSVLVGVVSCRRKEEPQIEQMPQPKKPRLVFTDLQRRTLQAIFKETKRPSKEMQVTIARQLGLEPTTVGNFFMNARRRSMDKWRDDDSKSTMHMTHNRQQQQDEQEKDNAHTHSQSQIQVQNHTQNQAINNSMSQDPYSNLHTTAMSPLGAFDEEADMDLELESHDFDLVDPDEHGDTNDPNGDML</sequence>
<dbReference type="GO" id="GO:0001228">
    <property type="term" value="F:DNA-binding transcription activator activity, RNA polymerase II-specific"/>
    <property type="evidence" value="ECO:0007669"/>
    <property type="project" value="EnsemblMetazoa"/>
</dbReference>
<keyword evidence="3 10" id="KW-0805">Transcription regulation</keyword>
<evidence type="ECO:0000256" key="7">
    <source>
        <dbReference type="ARBA" id="ARBA00023242"/>
    </source>
</evidence>
<comment type="subcellular location">
    <subcellularLocation>
        <location evidence="1 8 9">Nucleus</location>
    </subcellularLocation>
</comment>
<dbReference type="PROSITE" id="PS51042">
    <property type="entry name" value="CUT"/>
    <property type="match status" value="1"/>
</dbReference>
<dbReference type="SUPFAM" id="SSF47413">
    <property type="entry name" value="lambda repressor-like DNA-binding domains"/>
    <property type="match status" value="1"/>
</dbReference>
<dbReference type="OrthoDB" id="10068888at2759"/>
<feature type="domain" description="Homeobox" evidence="12">
    <location>
        <begin position="923"/>
        <end position="983"/>
    </location>
</feature>
<feature type="DNA-binding region" description="Homeobox" evidence="8">
    <location>
        <begin position="925"/>
        <end position="984"/>
    </location>
</feature>
<dbReference type="Bgee" id="FBgn0195717">
    <property type="expression patterns" value="Expressed in embryo and 1 other cell type or tissue"/>
</dbReference>
<feature type="region of interest" description="Disordered" evidence="11">
    <location>
        <begin position="282"/>
        <end position="320"/>
    </location>
</feature>